<evidence type="ECO:0000259" key="1">
    <source>
        <dbReference type="Pfam" id="PF05239"/>
    </source>
</evidence>
<dbReference type="RefSeq" id="WP_066620185.1">
    <property type="nucleotide sequence ID" value="NZ_FQXL01000019.1"/>
</dbReference>
<dbReference type="NCBIfam" id="TIGR02888">
    <property type="entry name" value="spore_YlmC_YmxH"/>
    <property type="match status" value="1"/>
</dbReference>
<comment type="caution">
    <text evidence="2">The sequence shown here is derived from an EMBL/GenBank/DDBJ whole genome shotgun (WGS) entry which is preliminary data.</text>
</comment>
<gene>
    <name evidence="2" type="ORF">CLMAG_15490</name>
</gene>
<dbReference type="STRING" id="1121326.CLMAG_15490"/>
<dbReference type="InterPro" id="IPR027275">
    <property type="entry name" value="PRC-brl_dom"/>
</dbReference>
<evidence type="ECO:0000313" key="2">
    <source>
        <dbReference type="EMBL" id="KZL94496.1"/>
    </source>
</evidence>
<dbReference type="Pfam" id="PF05239">
    <property type="entry name" value="PRC"/>
    <property type="match status" value="1"/>
</dbReference>
<feature type="domain" description="PRC-barrel" evidence="1">
    <location>
        <begin position="4"/>
        <end position="81"/>
    </location>
</feature>
<proteinExistence type="predicted"/>
<organism evidence="2 3">
    <name type="scientific">Clostridium magnum DSM 2767</name>
    <dbReference type="NCBI Taxonomy" id="1121326"/>
    <lineage>
        <taxon>Bacteria</taxon>
        <taxon>Bacillati</taxon>
        <taxon>Bacillota</taxon>
        <taxon>Clostridia</taxon>
        <taxon>Eubacteriales</taxon>
        <taxon>Clostridiaceae</taxon>
        <taxon>Clostridium</taxon>
    </lineage>
</organism>
<dbReference type="PANTHER" id="PTHR40061:SF1">
    <property type="entry name" value="SPORULATION PROTEIN YLMC-RELATED"/>
    <property type="match status" value="1"/>
</dbReference>
<reference evidence="2 3" key="1">
    <citation type="submission" date="2016-04" db="EMBL/GenBank/DDBJ databases">
        <title>Genome sequence of Clostridium magnum DSM 2767.</title>
        <authorList>
            <person name="Poehlein A."/>
            <person name="Uhlig R."/>
            <person name="Fischer R."/>
            <person name="Bahl H."/>
            <person name="Daniel R."/>
        </authorList>
    </citation>
    <scope>NUCLEOTIDE SEQUENCE [LARGE SCALE GENOMIC DNA]</scope>
    <source>
        <strain evidence="2 3">DSM 2767</strain>
    </source>
</reference>
<name>A0A162V2S1_9CLOT</name>
<protein>
    <submittedName>
        <fullName evidence="2">PRC-barrel domain protein</fullName>
    </submittedName>
</protein>
<dbReference type="AlphaFoldDB" id="A0A162V2S1"/>
<dbReference type="EMBL" id="LWAE01000001">
    <property type="protein sequence ID" value="KZL94496.1"/>
    <property type="molecule type" value="Genomic_DNA"/>
</dbReference>
<dbReference type="PATRIC" id="fig|1121326.3.peg.1523"/>
<evidence type="ECO:0000313" key="3">
    <source>
        <dbReference type="Proteomes" id="UP000076603"/>
    </source>
</evidence>
<accession>A0A162V2S1</accession>
<sequence length="90" mass="10454">MSENIKFYSDMEKYEIINVNDGDKFNCLGNNDIVIDEDGNLKLLILNDNKSKFGLFAKSEFIEVPWEYVKKIGSKTIIIDAEDKMLKRSR</sequence>
<keyword evidence="3" id="KW-1185">Reference proteome</keyword>
<dbReference type="Gene3D" id="2.30.30.240">
    <property type="entry name" value="PRC-barrel domain"/>
    <property type="match status" value="1"/>
</dbReference>
<dbReference type="PANTHER" id="PTHR40061">
    <property type="entry name" value="SPORULATION PROTEIN YLMC-RELATED"/>
    <property type="match status" value="1"/>
</dbReference>
<dbReference type="InterPro" id="IPR011033">
    <property type="entry name" value="PRC_barrel-like_sf"/>
</dbReference>
<dbReference type="SUPFAM" id="SSF50346">
    <property type="entry name" value="PRC-barrel domain"/>
    <property type="match status" value="1"/>
</dbReference>
<dbReference type="Proteomes" id="UP000076603">
    <property type="component" value="Unassembled WGS sequence"/>
</dbReference>
<dbReference type="InterPro" id="IPR014238">
    <property type="entry name" value="Spore_YlmC/YmxH"/>
</dbReference>
<dbReference type="OrthoDB" id="6024937at2"/>